<dbReference type="Gene3D" id="1.20.1600.10">
    <property type="entry name" value="Outer membrane efflux proteins (OEP)"/>
    <property type="match status" value="1"/>
</dbReference>
<evidence type="ECO:0000256" key="3">
    <source>
        <dbReference type="SAM" id="SignalP"/>
    </source>
</evidence>
<evidence type="ECO:0000256" key="1">
    <source>
        <dbReference type="ARBA" id="ARBA00007613"/>
    </source>
</evidence>
<dbReference type="PANTHER" id="PTHR30203:SF21">
    <property type="entry name" value="OUTER MEMBRANE COMPONENT OF MULTIDRUG EFFLUX PUMP-RELATED"/>
    <property type="match status" value="1"/>
</dbReference>
<sequence length="485" mass="50665">MQRSPLSPLARAALATMLVLAAGCASVVAPSSNVPDAMYRYPATAAASHAARDAGVTAGAPMVNWWQSLHDPMLDELVTQAMRHNHGLQAALAAVRAARGMADAAARDGMPRGALTAEAQRSRAALAETDPYRQGAPRPPAGNAATLGQTLTWEADLFGRIGTAAAVAGRHADMAAADAHGAAVLLQGEVVRVYTLWRHAQQDLQLLEQASALHARRAAMLQVRADSGLADRRAALAARHETTVAEAGLVQLRAQVALHEGALSVLAGQVPAMAPVGDPAPAGALPAVPDDAALRYPDDLLARRPDVAKADARLRAAMGSSVLAERAHLPRLSLNLSAALLAPFGQLGSAGAVRYGVGPALSWEWLDAGRNAALAAAAGHEQRAAWHQFEQTVLSAIDEGEASLRLWSASRQALSKAQAGEDAAQQLMRHSQQRADAGLEPFSQALEHTIAWHNARRATLAARAEALHAFARVQLALGAWQPGNG</sequence>
<dbReference type="GO" id="GO:0015562">
    <property type="term" value="F:efflux transmembrane transporter activity"/>
    <property type="evidence" value="ECO:0007669"/>
    <property type="project" value="InterPro"/>
</dbReference>
<dbReference type="PANTHER" id="PTHR30203">
    <property type="entry name" value="OUTER MEMBRANE CATION EFFLUX PROTEIN"/>
    <property type="match status" value="1"/>
</dbReference>
<evidence type="ECO:0000313" key="5">
    <source>
        <dbReference type="Proteomes" id="UP000446768"/>
    </source>
</evidence>
<name>A0A7X2IL02_9BURK</name>
<dbReference type="Proteomes" id="UP000446768">
    <property type="component" value="Unassembled WGS sequence"/>
</dbReference>
<proteinExistence type="inferred from homology"/>
<feature type="region of interest" description="Disordered" evidence="2">
    <location>
        <begin position="109"/>
        <end position="143"/>
    </location>
</feature>
<comment type="similarity">
    <text evidence="1">Belongs to the outer membrane factor (OMF) (TC 1.B.17) family.</text>
</comment>
<dbReference type="SUPFAM" id="SSF56954">
    <property type="entry name" value="Outer membrane efflux proteins (OEP)"/>
    <property type="match status" value="1"/>
</dbReference>
<organism evidence="4 5">
    <name type="scientific">Pseudoduganella rivuli</name>
    <dbReference type="NCBI Taxonomy" id="2666085"/>
    <lineage>
        <taxon>Bacteria</taxon>
        <taxon>Pseudomonadati</taxon>
        <taxon>Pseudomonadota</taxon>
        <taxon>Betaproteobacteria</taxon>
        <taxon>Burkholderiales</taxon>
        <taxon>Oxalobacteraceae</taxon>
        <taxon>Telluria group</taxon>
        <taxon>Pseudoduganella</taxon>
    </lineage>
</organism>
<dbReference type="RefSeq" id="WP_154373037.1">
    <property type="nucleotide sequence ID" value="NZ_WKJJ01000005.1"/>
</dbReference>
<protein>
    <submittedName>
        <fullName evidence="4">TolC family protein</fullName>
    </submittedName>
</protein>
<dbReference type="AlphaFoldDB" id="A0A7X2IL02"/>
<feature type="chain" id="PRO_5030608204" evidence="3">
    <location>
        <begin position="22"/>
        <end position="485"/>
    </location>
</feature>
<dbReference type="Pfam" id="PF02321">
    <property type="entry name" value="OEP"/>
    <property type="match status" value="2"/>
</dbReference>
<feature type="signal peptide" evidence="3">
    <location>
        <begin position="1"/>
        <end position="21"/>
    </location>
</feature>
<dbReference type="EMBL" id="WKJJ01000005">
    <property type="protein sequence ID" value="MRV71952.1"/>
    <property type="molecule type" value="Genomic_DNA"/>
</dbReference>
<gene>
    <name evidence="4" type="ORF">GJ700_09520</name>
</gene>
<reference evidence="4 5" key="1">
    <citation type="submission" date="2019-11" db="EMBL/GenBank/DDBJ databases">
        <title>Novel species isolated from a subtropical stream in China.</title>
        <authorList>
            <person name="Lu H."/>
        </authorList>
    </citation>
    <scope>NUCLEOTIDE SEQUENCE [LARGE SCALE GENOMIC DNA]</scope>
    <source>
        <strain evidence="4 5">FT92W</strain>
    </source>
</reference>
<dbReference type="InterPro" id="IPR003423">
    <property type="entry name" value="OMP_efflux"/>
</dbReference>
<dbReference type="PROSITE" id="PS51257">
    <property type="entry name" value="PROKAR_LIPOPROTEIN"/>
    <property type="match status" value="1"/>
</dbReference>
<keyword evidence="3" id="KW-0732">Signal</keyword>
<dbReference type="InterPro" id="IPR010131">
    <property type="entry name" value="MdtP/NodT-like"/>
</dbReference>
<accession>A0A7X2IL02</accession>
<keyword evidence="5" id="KW-1185">Reference proteome</keyword>
<evidence type="ECO:0000313" key="4">
    <source>
        <dbReference type="EMBL" id="MRV71952.1"/>
    </source>
</evidence>
<evidence type="ECO:0000256" key="2">
    <source>
        <dbReference type="SAM" id="MobiDB-lite"/>
    </source>
</evidence>
<comment type="caution">
    <text evidence="4">The sequence shown here is derived from an EMBL/GenBank/DDBJ whole genome shotgun (WGS) entry which is preliminary data.</text>
</comment>
<dbReference type="Gene3D" id="2.20.200.10">
    <property type="entry name" value="Outer membrane efflux proteins (OEP)"/>
    <property type="match status" value="1"/>
</dbReference>